<evidence type="ECO:0000313" key="7">
    <source>
        <dbReference type="EMBL" id="CAL1371483.1"/>
    </source>
</evidence>
<proteinExistence type="predicted"/>
<evidence type="ECO:0000256" key="2">
    <source>
        <dbReference type="ARBA" id="ARBA00012281"/>
    </source>
</evidence>
<dbReference type="InterPro" id="IPR009014">
    <property type="entry name" value="Transketo_C/PFOR_II"/>
</dbReference>
<keyword evidence="4" id="KW-0786">Thiamine pyrophosphate</keyword>
<dbReference type="Gene3D" id="3.40.50.920">
    <property type="match status" value="1"/>
</dbReference>
<keyword evidence="8" id="KW-1185">Reference proteome</keyword>
<dbReference type="GO" id="GO:0004739">
    <property type="term" value="F:pyruvate dehydrogenase (acetyl-transferring) activity"/>
    <property type="evidence" value="ECO:0007669"/>
    <property type="project" value="UniProtKB-EC"/>
</dbReference>
<evidence type="ECO:0000259" key="6">
    <source>
        <dbReference type="Pfam" id="PF02780"/>
    </source>
</evidence>
<feature type="domain" description="Transketolase C-terminal" evidence="6">
    <location>
        <begin position="27"/>
        <end position="74"/>
    </location>
</feature>
<dbReference type="SUPFAM" id="SSF52922">
    <property type="entry name" value="TK C-terminal domain-like"/>
    <property type="match status" value="1"/>
</dbReference>
<accession>A0AAV2DC73</accession>
<dbReference type="AlphaFoldDB" id="A0AAV2DC73"/>
<dbReference type="PANTHER" id="PTHR43257:SF2">
    <property type="entry name" value="PYRUVATE DEHYDROGENASE E1 COMPONENT SUBUNIT BETA"/>
    <property type="match status" value="1"/>
</dbReference>
<dbReference type="EMBL" id="OZ034815">
    <property type="protein sequence ID" value="CAL1371483.1"/>
    <property type="molecule type" value="Genomic_DNA"/>
</dbReference>
<evidence type="ECO:0000256" key="1">
    <source>
        <dbReference type="ARBA" id="ARBA00001964"/>
    </source>
</evidence>
<keyword evidence="5" id="KW-0670">Pyruvate</keyword>
<evidence type="ECO:0000313" key="8">
    <source>
        <dbReference type="Proteomes" id="UP001497516"/>
    </source>
</evidence>
<protein>
    <recommendedName>
        <fullName evidence="2">pyruvate dehydrogenase (acetyl-transferring)</fullName>
        <ecNumber evidence="2">1.2.4.1</ecNumber>
    </recommendedName>
</protein>
<organism evidence="7 8">
    <name type="scientific">Linum trigynum</name>
    <dbReference type="NCBI Taxonomy" id="586398"/>
    <lineage>
        <taxon>Eukaryota</taxon>
        <taxon>Viridiplantae</taxon>
        <taxon>Streptophyta</taxon>
        <taxon>Embryophyta</taxon>
        <taxon>Tracheophyta</taxon>
        <taxon>Spermatophyta</taxon>
        <taxon>Magnoliopsida</taxon>
        <taxon>eudicotyledons</taxon>
        <taxon>Gunneridae</taxon>
        <taxon>Pentapetalae</taxon>
        <taxon>rosids</taxon>
        <taxon>fabids</taxon>
        <taxon>Malpighiales</taxon>
        <taxon>Linaceae</taxon>
        <taxon>Linum</taxon>
    </lineage>
</organism>
<evidence type="ECO:0000256" key="4">
    <source>
        <dbReference type="ARBA" id="ARBA00023052"/>
    </source>
</evidence>
<dbReference type="PANTHER" id="PTHR43257">
    <property type="entry name" value="PYRUVATE DEHYDROGENASE E1 COMPONENT BETA SUBUNIT"/>
    <property type="match status" value="1"/>
</dbReference>
<evidence type="ECO:0000256" key="3">
    <source>
        <dbReference type="ARBA" id="ARBA00023002"/>
    </source>
</evidence>
<evidence type="ECO:0000256" key="5">
    <source>
        <dbReference type="ARBA" id="ARBA00023317"/>
    </source>
</evidence>
<sequence>MTLFEHVLLYTLNERIPDEAYICNLEEAEMLRPGQYITISTYSRMMYHVMHAAKALVNKGYDPEVINIRSLKPLIFTRS</sequence>
<name>A0AAV2DC73_9ROSI</name>
<dbReference type="Pfam" id="PF02780">
    <property type="entry name" value="Transketolase_C"/>
    <property type="match status" value="1"/>
</dbReference>
<comment type="cofactor">
    <cofactor evidence="1">
        <name>thiamine diphosphate</name>
        <dbReference type="ChEBI" id="CHEBI:58937"/>
    </cofactor>
</comment>
<reference evidence="7 8" key="1">
    <citation type="submission" date="2024-04" db="EMBL/GenBank/DDBJ databases">
        <authorList>
            <person name="Fracassetti M."/>
        </authorList>
    </citation>
    <scope>NUCLEOTIDE SEQUENCE [LARGE SCALE GENOMIC DNA]</scope>
</reference>
<gene>
    <name evidence="7" type="ORF">LTRI10_LOCUS13546</name>
</gene>
<keyword evidence="3" id="KW-0560">Oxidoreductase</keyword>
<dbReference type="EC" id="1.2.4.1" evidence="2"/>
<dbReference type="Proteomes" id="UP001497516">
    <property type="component" value="Chromosome 2"/>
</dbReference>
<dbReference type="InterPro" id="IPR033248">
    <property type="entry name" value="Transketolase_C"/>
</dbReference>